<evidence type="ECO:0000313" key="2">
    <source>
        <dbReference type="EMBL" id="OJJ98386.1"/>
    </source>
</evidence>
<proteinExistence type="predicted"/>
<dbReference type="GeneID" id="30977533"/>
<dbReference type="VEuPathDB" id="FungiDB:ASPACDRAFT_61897"/>
<reference evidence="3" key="1">
    <citation type="journal article" date="2017" name="Genome Biol.">
        <title>Comparative genomics reveals high biological diversity and specific adaptations in the industrially and medically important fungal genus Aspergillus.</title>
        <authorList>
            <person name="de Vries R.P."/>
            <person name="Riley R."/>
            <person name="Wiebenga A."/>
            <person name="Aguilar-Osorio G."/>
            <person name="Amillis S."/>
            <person name="Uchima C.A."/>
            <person name="Anderluh G."/>
            <person name="Asadollahi M."/>
            <person name="Askin M."/>
            <person name="Barry K."/>
            <person name="Battaglia E."/>
            <person name="Bayram O."/>
            <person name="Benocci T."/>
            <person name="Braus-Stromeyer S.A."/>
            <person name="Caldana C."/>
            <person name="Canovas D."/>
            <person name="Cerqueira G.C."/>
            <person name="Chen F."/>
            <person name="Chen W."/>
            <person name="Choi C."/>
            <person name="Clum A."/>
            <person name="Dos Santos R.A."/>
            <person name="Damasio A.R."/>
            <person name="Diallinas G."/>
            <person name="Emri T."/>
            <person name="Fekete E."/>
            <person name="Flipphi M."/>
            <person name="Freyberg S."/>
            <person name="Gallo A."/>
            <person name="Gournas C."/>
            <person name="Habgood R."/>
            <person name="Hainaut M."/>
            <person name="Harispe M.L."/>
            <person name="Henrissat B."/>
            <person name="Hilden K.S."/>
            <person name="Hope R."/>
            <person name="Hossain A."/>
            <person name="Karabika E."/>
            <person name="Karaffa L."/>
            <person name="Karanyi Z."/>
            <person name="Krasevec N."/>
            <person name="Kuo A."/>
            <person name="Kusch H."/>
            <person name="LaButti K."/>
            <person name="Lagendijk E.L."/>
            <person name="Lapidus A."/>
            <person name="Levasseur A."/>
            <person name="Lindquist E."/>
            <person name="Lipzen A."/>
            <person name="Logrieco A.F."/>
            <person name="MacCabe A."/>
            <person name="Maekelae M.R."/>
            <person name="Malavazi I."/>
            <person name="Melin P."/>
            <person name="Meyer V."/>
            <person name="Mielnichuk N."/>
            <person name="Miskei M."/>
            <person name="Molnar A.P."/>
            <person name="Mule G."/>
            <person name="Ngan C.Y."/>
            <person name="Orejas M."/>
            <person name="Orosz E."/>
            <person name="Ouedraogo J.P."/>
            <person name="Overkamp K.M."/>
            <person name="Park H.-S."/>
            <person name="Perrone G."/>
            <person name="Piumi F."/>
            <person name="Punt P.J."/>
            <person name="Ram A.F."/>
            <person name="Ramon A."/>
            <person name="Rauscher S."/>
            <person name="Record E."/>
            <person name="Riano-Pachon D.M."/>
            <person name="Robert V."/>
            <person name="Roehrig J."/>
            <person name="Ruller R."/>
            <person name="Salamov A."/>
            <person name="Salih N.S."/>
            <person name="Samson R.A."/>
            <person name="Sandor E."/>
            <person name="Sanguinetti M."/>
            <person name="Schuetze T."/>
            <person name="Sepcic K."/>
            <person name="Shelest E."/>
            <person name="Sherlock G."/>
            <person name="Sophianopoulou V."/>
            <person name="Squina F.M."/>
            <person name="Sun H."/>
            <person name="Susca A."/>
            <person name="Todd R.B."/>
            <person name="Tsang A."/>
            <person name="Unkles S.E."/>
            <person name="van de Wiele N."/>
            <person name="van Rossen-Uffink D."/>
            <person name="Oliveira J.V."/>
            <person name="Vesth T.C."/>
            <person name="Visser J."/>
            <person name="Yu J.-H."/>
            <person name="Zhou M."/>
            <person name="Andersen M.R."/>
            <person name="Archer D.B."/>
            <person name="Baker S.E."/>
            <person name="Benoit I."/>
            <person name="Brakhage A.A."/>
            <person name="Braus G.H."/>
            <person name="Fischer R."/>
            <person name="Frisvad J.C."/>
            <person name="Goldman G.H."/>
            <person name="Houbraken J."/>
            <person name="Oakley B."/>
            <person name="Pocsi I."/>
            <person name="Scazzocchio C."/>
            <person name="Seiboth B."/>
            <person name="vanKuyk P.A."/>
            <person name="Wortman J."/>
            <person name="Dyer P.S."/>
            <person name="Grigoriev I.V."/>
        </authorList>
    </citation>
    <scope>NUCLEOTIDE SEQUENCE [LARGE SCALE GENOMIC DNA]</scope>
    <source>
        <strain evidence="3">ATCC 16872 / CBS 172.66 / WB 5094</strain>
    </source>
</reference>
<evidence type="ECO:0000313" key="3">
    <source>
        <dbReference type="Proteomes" id="UP000184546"/>
    </source>
</evidence>
<name>A0A1L9WQD8_ASPA1</name>
<dbReference type="OrthoDB" id="268428at2759"/>
<accession>A0A1L9WQD8</accession>
<dbReference type="STRING" id="690307.A0A1L9WQD8"/>
<sequence length="259" mass="29750">MATSSQRRTKDAHRHHLGMLPQPEARVVQEPSSSVQHNGRPRTQIRVTMETDELKAMGILLCQLHHTLGEVTNSEVTSVDVWFLALACENYGVDPKDKDLVGWFKKWHKKYSTTNLLDSDYKTLVYHRQLLYPSWVFDHAFLFARLTKELVYGSEGANHLHPQPPAYHRSRDLFNRVARIVGSATCPCRQNMTFEYLRELHRIGVWPFEEYMPRNSISDLLGRLYLSDSDEMRPSTGRGRPRRAIAAVGDDVVALSCES</sequence>
<feature type="region of interest" description="Disordered" evidence="1">
    <location>
        <begin position="1"/>
        <end position="24"/>
    </location>
</feature>
<evidence type="ECO:0000256" key="1">
    <source>
        <dbReference type="SAM" id="MobiDB-lite"/>
    </source>
</evidence>
<dbReference type="RefSeq" id="XP_020054726.1">
    <property type="nucleotide sequence ID" value="XM_020203719.1"/>
</dbReference>
<dbReference type="AlphaFoldDB" id="A0A1L9WQD8"/>
<dbReference type="EMBL" id="KV878980">
    <property type="protein sequence ID" value="OJJ98386.1"/>
    <property type="molecule type" value="Genomic_DNA"/>
</dbReference>
<keyword evidence="3" id="KW-1185">Reference proteome</keyword>
<gene>
    <name evidence="2" type="ORF">ASPACDRAFT_61897</name>
</gene>
<organism evidence="2 3">
    <name type="scientific">Aspergillus aculeatus (strain ATCC 16872 / CBS 172.66 / WB 5094)</name>
    <dbReference type="NCBI Taxonomy" id="690307"/>
    <lineage>
        <taxon>Eukaryota</taxon>
        <taxon>Fungi</taxon>
        <taxon>Dikarya</taxon>
        <taxon>Ascomycota</taxon>
        <taxon>Pezizomycotina</taxon>
        <taxon>Eurotiomycetes</taxon>
        <taxon>Eurotiomycetidae</taxon>
        <taxon>Eurotiales</taxon>
        <taxon>Aspergillaceae</taxon>
        <taxon>Aspergillus</taxon>
        <taxon>Aspergillus subgen. Circumdati</taxon>
    </lineage>
</organism>
<protein>
    <submittedName>
        <fullName evidence="2">Uncharacterized protein</fullName>
    </submittedName>
</protein>
<dbReference type="Proteomes" id="UP000184546">
    <property type="component" value="Unassembled WGS sequence"/>
</dbReference>